<organism evidence="2 3">
    <name type="scientific">Acanthoscelides obtectus</name>
    <name type="common">Bean weevil</name>
    <name type="synonym">Bruchus obtectus</name>
    <dbReference type="NCBI Taxonomy" id="200917"/>
    <lineage>
        <taxon>Eukaryota</taxon>
        <taxon>Metazoa</taxon>
        <taxon>Ecdysozoa</taxon>
        <taxon>Arthropoda</taxon>
        <taxon>Hexapoda</taxon>
        <taxon>Insecta</taxon>
        <taxon>Pterygota</taxon>
        <taxon>Neoptera</taxon>
        <taxon>Endopterygota</taxon>
        <taxon>Coleoptera</taxon>
        <taxon>Polyphaga</taxon>
        <taxon>Cucujiformia</taxon>
        <taxon>Chrysomeloidea</taxon>
        <taxon>Chrysomelidae</taxon>
        <taxon>Bruchinae</taxon>
        <taxon>Bruchini</taxon>
        <taxon>Acanthoscelides</taxon>
    </lineage>
</organism>
<name>A0A9P0K748_ACAOB</name>
<protein>
    <submittedName>
        <fullName evidence="2">Uncharacterized protein</fullName>
    </submittedName>
</protein>
<keyword evidence="3" id="KW-1185">Reference proteome</keyword>
<dbReference type="AlphaFoldDB" id="A0A9P0K748"/>
<gene>
    <name evidence="2" type="ORF">ACAOBT_LOCUS8189</name>
</gene>
<sequence length="358" mass="42047">MDEHDRDIDISVRGGNSGSRVKQPKTPEKQRLNKQQKYVDKDPGLLKFTRPWNHNTTSYKCSTVALADIRLIRRTLYAVPDKVTQDMRFFITCSRLLCIRLKDNIRNEKDPKKKSDLMIERRIHRKRADAFYKLPKEDSPNSITFCFDMQQVQPLPRTPISDAFYSHQFEDIASFHQVFGRVEKSLRKNPTILSKEEYFEKYSEFGTVKELGIEWNLYDIKNLQDCLKKIVGISDYKRILIKKSLNKIGQDIVKVQCHQNFRMEILNEVPQQILKKRKEVPIVLEEIPLTRSLPEKKKKSLAHLMAQQFGTTWENNENLAWYKNILREAPLEAGAVEVQEQNEHELCDCLEDDQGIHI</sequence>
<accession>A0A9P0K748</accession>
<feature type="region of interest" description="Disordered" evidence="1">
    <location>
        <begin position="1"/>
        <end position="36"/>
    </location>
</feature>
<dbReference type="EMBL" id="CAKOFQ010006759">
    <property type="protein sequence ID" value="CAH1969040.1"/>
    <property type="molecule type" value="Genomic_DNA"/>
</dbReference>
<dbReference type="OrthoDB" id="6779103at2759"/>
<feature type="compositionally biased region" description="Basic and acidic residues" evidence="1">
    <location>
        <begin position="1"/>
        <end position="10"/>
    </location>
</feature>
<comment type="caution">
    <text evidence="2">The sequence shown here is derived from an EMBL/GenBank/DDBJ whole genome shotgun (WGS) entry which is preliminary data.</text>
</comment>
<dbReference type="Proteomes" id="UP001152888">
    <property type="component" value="Unassembled WGS sequence"/>
</dbReference>
<evidence type="ECO:0000313" key="3">
    <source>
        <dbReference type="Proteomes" id="UP001152888"/>
    </source>
</evidence>
<reference evidence="2" key="1">
    <citation type="submission" date="2022-03" db="EMBL/GenBank/DDBJ databases">
        <authorList>
            <person name="Sayadi A."/>
        </authorList>
    </citation>
    <scope>NUCLEOTIDE SEQUENCE</scope>
</reference>
<evidence type="ECO:0000313" key="2">
    <source>
        <dbReference type="EMBL" id="CAH1969040.1"/>
    </source>
</evidence>
<feature type="compositionally biased region" description="Basic and acidic residues" evidence="1">
    <location>
        <begin position="25"/>
        <end position="36"/>
    </location>
</feature>
<proteinExistence type="predicted"/>
<evidence type="ECO:0000256" key="1">
    <source>
        <dbReference type="SAM" id="MobiDB-lite"/>
    </source>
</evidence>